<name>A0A0G4MZY6_VERLO</name>
<evidence type="ECO:0000313" key="2">
    <source>
        <dbReference type="EMBL" id="CRK39630.1"/>
    </source>
</evidence>
<dbReference type="Proteomes" id="UP000045706">
    <property type="component" value="Unassembled WGS sequence"/>
</dbReference>
<evidence type="ECO:0000256" key="1">
    <source>
        <dbReference type="SAM" id="MobiDB-lite"/>
    </source>
</evidence>
<organism evidence="2 3">
    <name type="scientific">Verticillium longisporum</name>
    <name type="common">Verticillium dahliae var. longisporum</name>
    <dbReference type="NCBI Taxonomy" id="100787"/>
    <lineage>
        <taxon>Eukaryota</taxon>
        <taxon>Fungi</taxon>
        <taxon>Dikarya</taxon>
        <taxon>Ascomycota</taxon>
        <taxon>Pezizomycotina</taxon>
        <taxon>Sordariomycetes</taxon>
        <taxon>Hypocreomycetidae</taxon>
        <taxon>Glomerellales</taxon>
        <taxon>Plectosphaerellaceae</taxon>
        <taxon>Verticillium</taxon>
    </lineage>
</organism>
<dbReference type="EMBL" id="CVQI01031800">
    <property type="protein sequence ID" value="CRK39630.1"/>
    <property type="molecule type" value="Genomic_DNA"/>
</dbReference>
<protein>
    <submittedName>
        <fullName evidence="2">Uncharacterized protein</fullName>
    </submittedName>
</protein>
<dbReference type="AlphaFoldDB" id="A0A0G4MZY6"/>
<feature type="compositionally biased region" description="Basic residues" evidence="1">
    <location>
        <begin position="78"/>
        <end position="91"/>
    </location>
</feature>
<accession>A0A0G4MZY6</accession>
<evidence type="ECO:0000313" key="3">
    <source>
        <dbReference type="Proteomes" id="UP000045706"/>
    </source>
</evidence>
<proteinExistence type="predicted"/>
<reference evidence="3" key="1">
    <citation type="submission" date="2015-05" db="EMBL/GenBank/DDBJ databases">
        <authorList>
            <person name="Fogelqvist Johan"/>
        </authorList>
    </citation>
    <scope>NUCLEOTIDE SEQUENCE [LARGE SCALE GENOMIC DNA]</scope>
</reference>
<gene>
    <name evidence="2" type="ORF">BN1723_018729</name>
</gene>
<feature type="region of interest" description="Disordered" evidence="1">
    <location>
        <begin position="63"/>
        <end position="97"/>
    </location>
</feature>
<sequence length="97" mass="10962">MENRSVSCEVELEAGRYEVLPKITATREKDALSVGDLVKKYANVNPQKLRQVGMQYDLAHAKGGVPDEDGMLESKKTELKRKKAEKKKRMADKKQKA</sequence>
<feature type="non-terminal residue" evidence="2">
    <location>
        <position position="97"/>
    </location>
</feature>